<dbReference type="AlphaFoldDB" id="A0A8J4XQN7"/>
<feature type="domain" description="Integrase catalytic" evidence="1">
    <location>
        <begin position="42"/>
        <end position="171"/>
    </location>
</feature>
<dbReference type="EMBL" id="JACEEZ010023991">
    <property type="protein sequence ID" value="KAG0710636.1"/>
    <property type="molecule type" value="Genomic_DNA"/>
</dbReference>
<dbReference type="SUPFAM" id="SSF53098">
    <property type="entry name" value="Ribonuclease H-like"/>
    <property type="match status" value="1"/>
</dbReference>
<organism evidence="2 3">
    <name type="scientific">Chionoecetes opilio</name>
    <name type="common">Atlantic snow crab</name>
    <name type="synonym">Cancer opilio</name>
    <dbReference type="NCBI Taxonomy" id="41210"/>
    <lineage>
        <taxon>Eukaryota</taxon>
        <taxon>Metazoa</taxon>
        <taxon>Ecdysozoa</taxon>
        <taxon>Arthropoda</taxon>
        <taxon>Crustacea</taxon>
        <taxon>Multicrustacea</taxon>
        <taxon>Malacostraca</taxon>
        <taxon>Eumalacostraca</taxon>
        <taxon>Eucarida</taxon>
        <taxon>Decapoda</taxon>
        <taxon>Pleocyemata</taxon>
        <taxon>Brachyura</taxon>
        <taxon>Eubrachyura</taxon>
        <taxon>Majoidea</taxon>
        <taxon>Majidae</taxon>
        <taxon>Chionoecetes</taxon>
    </lineage>
</organism>
<dbReference type="PANTHER" id="PTHR37984">
    <property type="entry name" value="PROTEIN CBG26694"/>
    <property type="match status" value="1"/>
</dbReference>
<reference evidence="2" key="1">
    <citation type="submission" date="2020-07" db="EMBL/GenBank/DDBJ databases">
        <title>The High-quality genome of the commercially important snow crab, Chionoecetes opilio.</title>
        <authorList>
            <person name="Jeong J.-H."/>
            <person name="Ryu S."/>
        </authorList>
    </citation>
    <scope>NUCLEOTIDE SEQUENCE</scope>
    <source>
        <strain evidence="2">MADBK_172401_WGS</strain>
        <tissue evidence="2">Digestive gland</tissue>
    </source>
</reference>
<dbReference type="InterPro" id="IPR036397">
    <property type="entry name" value="RNaseH_sf"/>
</dbReference>
<dbReference type="InterPro" id="IPR012337">
    <property type="entry name" value="RNaseH-like_sf"/>
</dbReference>
<dbReference type="InterPro" id="IPR050951">
    <property type="entry name" value="Retrovirus_Pol_polyprotein"/>
</dbReference>
<dbReference type="Proteomes" id="UP000770661">
    <property type="component" value="Unassembled WGS sequence"/>
</dbReference>
<dbReference type="GO" id="GO:0003676">
    <property type="term" value="F:nucleic acid binding"/>
    <property type="evidence" value="ECO:0007669"/>
    <property type="project" value="InterPro"/>
</dbReference>
<sequence length="358" mass="40465">MLIRRRLETLRAIVEEYGLSLDIRFVSSAENKADALTRVPKRWLGPERDQLACGAAVAITEQDIAKIHVTSGHPGIKRTLYFCKRLYPTVQRQQRGIRRQDTASVTEQLESVFLERGTPKELLTDNATSFRSSLFGEFANRWGIAIRYRCAHVPSGNGLSERCHRTVKTILARKGCSVAEAVYRYNVMPRGNDAASAPANQIFRYEVKLLGIDEVRQQNQSADDQHRYSVGDRVWIRHPSRRCDSRSLEGTVTRLVSPQNVEVDGMPCHVRDLRLVTSHCPPRGKISASEQPDVVEEDDALLIQVPALRGAPRMKAQSRREQIVQKKPQLRRGPGGADLRNYVKIVIYRIRGECSVCV</sequence>
<dbReference type="Gene3D" id="3.30.420.10">
    <property type="entry name" value="Ribonuclease H-like superfamily/Ribonuclease H"/>
    <property type="match status" value="1"/>
</dbReference>
<protein>
    <recommendedName>
        <fullName evidence="1">Integrase catalytic domain-containing protein</fullName>
    </recommendedName>
</protein>
<dbReference type="PANTHER" id="PTHR37984:SF5">
    <property type="entry name" value="PROTEIN NYNRIN-LIKE"/>
    <property type="match status" value="1"/>
</dbReference>
<name>A0A8J4XQN7_CHIOP</name>
<evidence type="ECO:0000313" key="2">
    <source>
        <dbReference type="EMBL" id="KAG0710636.1"/>
    </source>
</evidence>
<dbReference type="InterPro" id="IPR001584">
    <property type="entry name" value="Integrase_cat-core"/>
</dbReference>
<evidence type="ECO:0000259" key="1">
    <source>
        <dbReference type="PROSITE" id="PS50994"/>
    </source>
</evidence>
<dbReference type="GO" id="GO:0015074">
    <property type="term" value="P:DNA integration"/>
    <property type="evidence" value="ECO:0007669"/>
    <property type="project" value="InterPro"/>
</dbReference>
<gene>
    <name evidence="2" type="ORF">GWK47_022383</name>
</gene>
<comment type="caution">
    <text evidence="2">The sequence shown here is derived from an EMBL/GenBank/DDBJ whole genome shotgun (WGS) entry which is preliminary data.</text>
</comment>
<dbReference type="PROSITE" id="PS50994">
    <property type="entry name" value="INTEGRASE"/>
    <property type="match status" value="1"/>
</dbReference>
<dbReference type="OrthoDB" id="6378490at2759"/>
<keyword evidence="3" id="KW-1185">Reference proteome</keyword>
<evidence type="ECO:0000313" key="3">
    <source>
        <dbReference type="Proteomes" id="UP000770661"/>
    </source>
</evidence>
<accession>A0A8J4XQN7</accession>
<proteinExistence type="predicted"/>